<dbReference type="InterPro" id="IPR036318">
    <property type="entry name" value="FAD-bd_PCMH-like_sf"/>
</dbReference>
<dbReference type="SMART" id="SM01091">
    <property type="entry name" value="CorC_HlyC"/>
    <property type="match status" value="1"/>
</dbReference>
<comment type="similarity">
    <text evidence="2">Belongs to the UPF0053 family. Hemolysin C subfamily.</text>
</comment>
<dbReference type="AlphaFoldDB" id="A0AAJ1TWG5"/>
<dbReference type="EMBL" id="JAUSWL010000011">
    <property type="protein sequence ID" value="MDQ0546036.1"/>
    <property type="molecule type" value="Genomic_DNA"/>
</dbReference>
<evidence type="ECO:0000256" key="9">
    <source>
        <dbReference type="PROSITE-ProRule" id="PRU00703"/>
    </source>
</evidence>
<evidence type="ECO:0000256" key="10">
    <source>
        <dbReference type="PROSITE-ProRule" id="PRU01193"/>
    </source>
</evidence>
<keyword evidence="6 10" id="KW-1133">Transmembrane helix</keyword>
<dbReference type="PANTHER" id="PTHR22777">
    <property type="entry name" value="HEMOLYSIN-RELATED"/>
    <property type="match status" value="1"/>
</dbReference>
<evidence type="ECO:0000256" key="6">
    <source>
        <dbReference type="ARBA" id="ARBA00022989"/>
    </source>
</evidence>
<comment type="subcellular location">
    <subcellularLocation>
        <location evidence="1">Cell membrane</location>
        <topology evidence="1">Multi-pass membrane protein</topology>
    </subcellularLocation>
</comment>
<evidence type="ECO:0000256" key="8">
    <source>
        <dbReference type="ARBA" id="ARBA00023136"/>
    </source>
</evidence>
<proteinExistence type="inferred from homology"/>
<evidence type="ECO:0000256" key="3">
    <source>
        <dbReference type="ARBA" id="ARBA00022475"/>
    </source>
</evidence>
<keyword evidence="8 10" id="KW-0472">Membrane</keyword>
<feature type="transmembrane region" description="Helical" evidence="11">
    <location>
        <begin position="98"/>
        <end position="116"/>
    </location>
</feature>
<dbReference type="CDD" id="cd04590">
    <property type="entry name" value="CBS_pair_CorC_HlyC_assoc"/>
    <property type="match status" value="1"/>
</dbReference>
<dbReference type="GO" id="GO:0050660">
    <property type="term" value="F:flavin adenine dinucleotide binding"/>
    <property type="evidence" value="ECO:0007669"/>
    <property type="project" value="InterPro"/>
</dbReference>
<feature type="transmembrane region" description="Helical" evidence="11">
    <location>
        <begin position="66"/>
        <end position="92"/>
    </location>
</feature>
<evidence type="ECO:0000259" key="13">
    <source>
        <dbReference type="PROSITE" id="PS51846"/>
    </source>
</evidence>
<evidence type="ECO:0000313" key="14">
    <source>
        <dbReference type="EMBL" id="MDQ0546036.1"/>
    </source>
</evidence>
<feature type="domain" description="CBS" evidence="12">
    <location>
        <begin position="281"/>
        <end position="339"/>
    </location>
</feature>
<dbReference type="Pfam" id="PF01595">
    <property type="entry name" value="CNNM"/>
    <property type="match status" value="1"/>
</dbReference>
<evidence type="ECO:0000256" key="7">
    <source>
        <dbReference type="ARBA" id="ARBA00023122"/>
    </source>
</evidence>
<keyword evidence="3" id="KW-1003">Cell membrane</keyword>
<dbReference type="InterPro" id="IPR002550">
    <property type="entry name" value="CNNM"/>
</dbReference>
<feature type="transmembrane region" description="Helical" evidence="11">
    <location>
        <begin position="128"/>
        <end position="148"/>
    </location>
</feature>
<evidence type="ECO:0000256" key="1">
    <source>
        <dbReference type="ARBA" id="ARBA00004651"/>
    </source>
</evidence>
<dbReference type="InterPro" id="IPR005170">
    <property type="entry name" value="Transptr-assoc_dom"/>
</dbReference>
<reference evidence="14" key="1">
    <citation type="submission" date="2023-07" db="EMBL/GenBank/DDBJ databases">
        <title>Genomic Encyclopedia of Type Strains, Phase IV (KMG-IV): sequencing the most valuable type-strain genomes for metagenomic binning, comparative biology and taxonomic classification.</title>
        <authorList>
            <person name="Goeker M."/>
        </authorList>
    </citation>
    <scope>NUCLEOTIDE SEQUENCE</scope>
    <source>
        <strain evidence="14">DSM 19569</strain>
    </source>
</reference>
<organism evidence="14 15">
    <name type="scientific">Methylobacterium brachiatum</name>
    <dbReference type="NCBI Taxonomy" id="269660"/>
    <lineage>
        <taxon>Bacteria</taxon>
        <taxon>Pseudomonadati</taxon>
        <taxon>Pseudomonadota</taxon>
        <taxon>Alphaproteobacteria</taxon>
        <taxon>Hyphomicrobiales</taxon>
        <taxon>Methylobacteriaceae</taxon>
        <taxon>Methylobacterium</taxon>
    </lineage>
</organism>
<accession>A0AAJ1TWG5</accession>
<feature type="domain" description="CBS" evidence="12">
    <location>
        <begin position="214"/>
        <end position="275"/>
    </location>
</feature>
<keyword evidence="4 10" id="KW-0812">Transmembrane</keyword>
<evidence type="ECO:0000259" key="12">
    <source>
        <dbReference type="PROSITE" id="PS51371"/>
    </source>
</evidence>
<dbReference type="InterPro" id="IPR044751">
    <property type="entry name" value="Ion_transp-like_CBS"/>
</dbReference>
<gene>
    <name evidence="14" type="ORF">QO001_004984</name>
</gene>
<protein>
    <submittedName>
        <fullName evidence="14">Mg2+/Co2+ transporter CorB</fullName>
    </submittedName>
</protein>
<evidence type="ECO:0000256" key="5">
    <source>
        <dbReference type="ARBA" id="ARBA00022737"/>
    </source>
</evidence>
<comment type="caution">
    <text evidence="14">The sequence shown here is derived from an EMBL/GenBank/DDBJ whole genome shotgun (WGS) entry which is preliminary data.</text>
</comment>
<dbReference type="SUPFAM" id="SSF54631">
    <property type="entry name" value="CBS-domain pair"/>
    <property type="match status" value="1"/>
</dbReference>
<dbReference type="SUPFAM" id="SSF56176">
    <property type="entry name" value="FAD-binding/transporter-associated domain-like"/>
    <property type="match status" value="1"/>
</dbReference>
<dbReference type="PANTHER" id="PTHR22777:SF32">
    <property type="entry name" value="UPF0053 INNER MEMBRANE PROTEIN YFJD"/>
    <property type="match status" value="1"/>
</dbReference>
<dbReference type="PROSITE" id="PS51371">
    <property type="entry name" value="CBS"/>
    <property type="match status" value="2"/>
</dbReference>
<keyword evidence="5" id="KW-0677">Repeat</keyword>
<feature type="domain" description="CNNM transmembrane" evidence="13">
    <location>
        <begin position="6"/>
        <end position="195"/>
    </location>
</feature>
<dbReference type="InterPro" id="IPR016169">
    <property type="entry name" value="FAD-bd_PCMH_sub2"/>
</dbReference>
<dbReference type="FunFam" id="3.10.580.10:FF:000002">
    <property type="entry name" value="Magnesium/cobalt efflux protein CorC"/>
    <property type="match status" value="1"/>
</dbReference>
<dbReference type="Proteomes" id="UP001223420">
    <property type="component" value="Unassembled WGS sequence"/>
</dbReference>
<dbReference type="Gene3D" id="3.30.465.10">
    <property type="match status" value="1"/>
</dbReference>
<evidence type="ECO:0000256" key="4">
    <source>
        <dbReference type="ARBA" id="ARBA00022692"/>
    </source>
</evidence>
<dbReference type="Pfam" id="PF03471">
    <property type="entry name" value="CorC_HlyC"/>
    <property type="match status" value="1"/>
</dbReference>
<evidence type="ECO:0000256" key="2">
    <source>
        <dbReference type="ARBA" id="ARBA00006446"/>
    </source>
</evidence>
<keyword evidence="7 9" id="KW-0129">CBS domain</keyword>
<feature type="transmembrane region" description="Helical" evidence="11">
    <location>
        <begin position="12"/>
        <end position="34"/>
    </location>
</feature>
<evidence type="ECO:0000313" key="15">
    <source>
        <dbReference type="Proteomes" id="UP001223420"/>
    </source>
</evidence>
<name>A0AAJ1TWG5_9HYPH</name>
<dbReference type="GO" id="GO:0005886">
    <property type="term" value="C:plasma membrane"/>
    <property type="evidence" value="ECO:0007669"/>
    <property type="project" value="UniProtKB-SubCell"/>
</dbReference>
<dbReference type="Gene3D" id="3.10.580.10">
    <property type="entry name" value="CBS-domain"/>
    <property type="match status" value="1"/>
</dbReference>
<dbReference type="InterPro" id="IPR000644">
    <property type="entry name" value="CBS_dom"/>
</dbReference>
<evidence type="ECO:0000256" key="11">
    <source>
        <dbReference type="SAM" id="Phobius"/>
    </source>
</evidence>
<sequence>METMDTHIDLWFAASIVVISLLLSAFFAGAETAFTAASRARMHALEQAGDPRAAIVNRILAIRERFIGAMLIGYNIVAIGASAFTTSVLTALFGKNGVIYATVGMSVLVIVFAEVLPKTLAISKPDKAALLMARPVAFAVAIMGPAAISIEHLVRLMLKPFGITIGEHQSILTASEELRGQVALMHREGGVAKAERDMLGGLLDLSNLSVSDVMVHRTKMRAIDADQPSEDIVRAVLASPYTRMPLWRGTPENIVGVLHAKDLLRALDAAGGDASGLKVEALALETWFVPGTTSLRAQLKAFLTKKTHFALVVDEYGEVMGLVTLEDILEEIVGEIADEHDVTVSGVRPQGDGSVNVDGGVPIRDLNRAMDWNLPDDEATTIAGLVIHEARTIPDQGTAFNFHGFRFQVIRKAKNRITTLRITPLTATGIQTTAQVEAQRDPV</sequence>
<dbReference type="InterPro" id="IPR046342">
    <property type="entry name" value="CBS_dom_sf"/>
</dbReference>
<dbReference type="PROSITE" id="PS51846">
    <property type="entry name" value="CNNM"/>
    <property type="match status" value="1"/>
</dbReference>
<dbReference type="Pfam" id="PF00571">
    <property type="entry name" value="CBS"/>
    <property type="match status" value="2"/>
</dbReference>